<evidence type="ECO:0000313" key="3">
    <source>
        <dbReference type="Proteomes" id="UP000268162"/>
    </source>
</evidence>
<dbReference type="AlphaFoldDB" id="A0A4P9ZM72"/>
<feature type="compositionally biased region" description="Polar residues" evidence="1">
    <location>
        <begin position="1"/>
        <end position="29"/>
    </location>
</feature>
<keyword evidence="3" id="KW-1185">Reference proteome</keyword>
<name>A0A4P9ZM72_9FUNG</name>
<dbReference type="EMBL" id="ML004031">
    <property type="protein sequence ID" value="RKP33330.1"/>
    <property type="molecule type" value="Genomic_DNA"/>
</dbReference>
<accession>A0A4P9ZM72</accession>
<sequence length="61" mass="6322">MSTSNSAPVSSHSTNLLSSATRELATATSGHVDKEAAASLQIPKAVNNQLDIPGSTNYLYC</sequence>
<reference evidence="3" key="1">
    <citation type="journal article" date="2018" name="Nat. Microbiol.">
        <title>Leveraging single-cell genomics to expand the fungal tree of life.</title>
        <authorList>
            <person name="Ahrendt S.R."/>
            <person name="Quandt C.A."/>
            <person name="Ciobanu D."/>
            <person name="Clum A."/>
            <person name="Salamov A."/>
            <person name="Andreopoulos B."/>
            <person name="Cheng J.F."/>
            <person name="Woyke T."/>
            <person name="Pelin A."/>
            <person name="Henrissat B."/>
            <person name="Reynolds N.K."/>
            <person name="Benny G.L."/>
            <person name="Smith M.E."/>
            <person name="James T.Y."/>
            <person name="Grigoriev I.V."/>
        </authorList>
    </citation>
    <scope>NUCLEOTIDE SEQUENCE [LARGE SCALE GENOMIC DNA]</scope>
    <source>
        <strain evidence="3">RSA 468</strain>
    </source>
</reference>
<protein>
    <submittedName>
        <fullName evidence="2">Uncharacterized protein</fullName>
    </submittedName>
</protein>
<evidence type="ECO:0000313" key="2">
    <source>
        <dbReference type="EMBL" id="RKP33330.1"/>
    </source>
</evidence>
<evidence type="ECO:0000256" key="1">
    <source>
        <dbReference type="SAM" id="MobiDB-lite"/>
    </source>
</evidence>
<gene>
    <name evidence="2" type="ORF">BJ085DRAFT_39580</name>
</gene>
<dbReference type="Proteomes" id="UP000268162">
    <property type="component" value="Unassembled WGS sequence"/>
</dbReference>
<proteinExistence type="predicted"/>
<feature type="region of interest" description="Disordered" evidence="1">
    <location>
        <begin position="1"/>
        <end position="33"/>
    </location>
</feature>
<organism evidence="2 3">
    <name type="scientific">Dimargaris cristalligena</name>
    <dbReference type="NCBI Taxonomy" id="215637"/>
    <lineage>
        <taxon>Eukaryota</taxon>
        <taxon>Fungi</taxon>
        <taxon>Fungi incertae sedis</taxon>
        <taxon>Zoopagomycota</taxon>
        <taxon>Kickxellomycotina</taxon>
        <taxon>Dimargaritomycetes</taxon>
        <taxon>Dimargaritales</taxon>
        <taxon>Dimargaritaceae</taxon>
        <taxon>Dimargaris</taxon>
    </lineage>
</organism>